<gene>
    <name evidence="2" type="ORF">GCM10009613_51220</name>
</gene>
<reference evidence="2 3" key="1">
    <citation type="journal article" date="2019" name="Int. J. Syst. Evol. Microbiol.">
        <title>The Global Catalogue of Microorganisms (GCM) 10K type strain sequencing project: providing services to taxonomists for standard genome sequencing and annotation.</title>
        <authorList>
            <consortium name="The Broad Institute Genomics Platform"/>
            <consortium name="The Broad Institute Genome Sequencing Center for Infectious Disease"/>
            <person name="Wu L."/>
            <person name="Ma J."/>
        </authorList>
    </citation>
    <scope>NUCLEOTIDE SEQUENCE [LARGE SCALE GENOMIC DNA]</scope>
    <source>
        <strain evidence="2 3">JCM 11896</strain>
    </source>
</reference>
<organism evidence="2 3">
    <name type="scientific">Pseudonocardia kongjuensis</name>
    <dbReference type="NCBI Taxonomy" id="102227"/>
    <lineage>
        <taxon>Bacteria</taxon>
        <taxon>Bacillati</taxon>
        <taxon>Actinomycetota</taxon>
        <taxon>Actinomycetes</taxon>
        <taxon>Pseudonocardiales</taxon>
        <taxon>Pseudonocardiaceae</taxon>
        <taxon>Pseudonocardia</taxon>
    </lineage>
</organism>
<protein>
    <recommendedName>
        <fullName evidence="1">EcxA zinc-binding domain-containing protein</fullName>
    </recommendedName>
</protein>
<accession>A0ABN1Y4N6</accession>
<comment type="caution">
    <text evidence="2">The sequence shown here is derived from an EMBL/GenBank/DDBJ whole genome shotgun (WGS) entry which is preliminary data.</text>
</comment>
<dbReference type="InterPro" id="IPR032534">
    <property type="entry name" value="EcxA_zinc-bd"/>
</dbReference>
<dbReference type="SUPFAM" id="SSF55486">
    <property type="entry name" value="Metalloproteases ('zincins'), catalytic domain"/>
    <property type="match status" value="1"/>
</dbReference>
<feature type="domain" description="EcxA zinc-binding" evidence="1">
    <location>
        <begin position="343"/>
        <end position="612"/>
    </location>
</feature>
<dbReference type="Proteomes" id="UP001501414">
    <property type="component" value="Unassembled WGS sequence"/>
</dbReference>
<dbReference type="InterPro" id="IPR024079">
    <property type="entry name" value="MetalloPept_cat_dom_sf"/>
</dbReference>
<sequence length="715" mass="74905">MPTGTDLLVHATVVGGLGLAATGLDRGEIGPSLLCRTAPAGPDGHAVVCANTAYGGSGTTPEERSAADRSFAGSTLAVCPAAGDGAFDPAPLGLVDLVGAARRLAVAAGTAVEPDPALSRVVAVRRYGEVTAIEAALTFRVPRPVEPDAPQPRFGPPHPPLAPAPADTVTVHQQVTLRPPPEPGYRPVELDPGSGATARLTVHRYDRIHLRDAPVTLAARFRPGRPIVFTLDPAMPDAVRDAVLTGGNRWAEAFAAAGLPEMFRVEPLPAGADLDDPRRNVVYWVHRADRGWSMGLTQLDPRTGEVLRAVVRLGSHRIEQVRALAEAVLAPYTGGPDGPAAVEAVVAARLRQLAAHEIGHGLGFAHNFASHTHSVPSVMDYPAPRFTVDGDRPVAHLPYAEQLGPWDHHQVARLYGGSQEPPPDTAPTWVTDADARTDDAADACGATWVVPGEPLGALAEVLAVRSAALRRFSPAVVPPGSDPQELERRFLLLQLLHRHQATAVAKLVGGTRRRYADTTTAGFDGAVTPVGDDEQLAALAALAPLLDPGQVRVPAHVRPLPGPAAGRPARDGRFARRTADAFDATAAVVAAVDVVAGPLLAPARLNRVAEAPGDRAVLTELLAVTAGHAIGLLGADTGDPCTETVGWTLLRRFETTLADPALYQHARIAAVETVAAGPWWRDTTRAAVRARWAAIERAAHEHPAELPAPPPGAPL</sequence>
<evidence type="ECO:0000313" key="2">
    <source>
        <dbReference type="EMBL" id="GAA1397885.1"/>
    </source>
</evidence>
<evidence type="ECO:0000313" key="3">
    <source>
        <dbReference type="Proteomes" id="UP001501414"/>
    </source>
</evidence>
<dbReference type="PANTHER" id="PTHR38478:SF1">
    <property type="entry name" value="ZINC DEPENDENT METALLOPROTEASE DOMAIN LIPOPROTEIN"/>
    <property type="match status" value="1"/>
</dbReference>
<proteinExistence type="predicted"/>
<evidence type="ECO:0000259" key="1">
    <source>
        <dbReference type="Pfam" id="PF16313"/>
    </source>
</evidence>
<keyword evidence="3" id="KW-1185">Reference proteome</keyword>
<dbReference type="EMBL" id="BAAAJK010000036">
    <property type="protein sequence ID" value="GAA1397885.1"/>
    <property type="molecule type" value="Genomic_DNA"/>
</dbReference>
<dbReference type="Pfam" id="PF16313">
    <property type="entry name" value="DUF4953"/>
    <property type="match status" value="1"/>
</dbReference>
<name>A0ABN1Y4N6_9PSEU</name>
<dbReference type="RefSeq" id="WP_344026959.1">
    <property type="nucleotide sequence ID" value="NZ_BAAAJK010000036.1"/>
</dbReference>
<dbReference type="PANTHER" id="PTHR38478">
    <property type="entry name" value="PEPTIDASE M1A AND M12B"/>
    <property type="match status" value="1"/>
</dbReference>
<dbReference type="Gene3D" id="3.40.390.10">
    <property type="entry name" value="Collagenase (Catalytic Domain)"/>
    <property type="match status" value="1"/>
</dbReference>